<reference evidence="5" key="1">
    <citation type="journal article" date="2019" name="Int. J. Syst. Evol. Microbiol.">
        <title>The Global Catalogue of Microorganisms (GCM) 10K type strain sequencing project: providing services to taxonomists for standard genome sequencing and annotation.</title>
        <authorList>
            <consortium name="The Broad Institute Genomics Platform"/>
            <consortium name="The Broad Institute Genome Sequencing Center for Infectious Disease"/>
            <person name="Wu L."/>
            <person name="Ma J."/>
        </authorList>
    </citation>
    <scope>NUCLEOTIDE SEQUENCE [LARGE SCALE GENOMIC DNA]</scope>
    <source>
        <strain evidence="5">JCM 16916</strain>
    </source>
</reference>
<feature type="DNA-binding region" description="H-T-H motif" evidence="2">
    <location>
        <begin position="74"/>
        <end position="93"/>
    </location>
</feature>
<organism evidence="4 5">
    <name type="scientific">Luteimonas lutimaris</name>
    <dbReference type="NCBI Taxonomy" id="698645"/>
    <lineage>
        <taxon>Bacteria</taxon>
        <taxon>Pseudomonadati</taxon>
        <taxon>Pseudomonadota</taxon>
        <taxon>Gammaproteobacteria</taxon>
        <taxon>Lysobacterales</taxon>
        <taxon>Lysobacteraceae</taxon>
        <taxon>Luteimonas</taxon>
    </lineage>
</organism>
<dbReference type="PANTHER" id="PTHR30055:SF237">
    <property type="entry name" value="TRANSCRIPTIONAL REPRESSOR MCE3R"/>
    <property type="match status" value="1"/>
</dbReference>
<feature type="domain" description="HTH tetR-type" evidence="3">
    <location>
        <begin position="51"/>
        <end position="111"/>
    </location>
</feature>
<evidence type="ECO:0000259" key="3">
    <source>
        <dbReference type="PROSITE" id="PS50977"/>
    </source>
</evidence>
<dbReference type="InterPro" id="IPR009057">
    <property type="entry name" value="Homeodomain-like_sf"/>
</dbReference>
<dbReference type="Proteomes" id="UP001501727">
    <property type="component" value="Unassembled WGS sequence"/>
</dbReference>
<protein>
    <submittedName>
        <fullName evidence="4">TetR/AcrR family transcriptional regulator</fullName>
    </submittedName>
</protein>
<evidence type="ECO:0000313" key="4">
    <source>
        <dbReference type="EMBL" id="GAA3933436.1"/>
    </source>
</evidence>
<sequence length="240" mass="26838">MERPNARTPDAAPHNGSRATILFQPVAYGYTVTMTSTTTAPASDKPERKGRLSAEDWAQAALDLIAEHGVAAVAVEPLARRLGVTKGSFYWHFPSRDALLQAALERWESIEQEAVFGTLEAIPDPRERLRNLFQLVAHEAKSHVIYSALLNALDHPTVQPVMERVSQRRLEYLTASFRQAGLGRSDAQHRARLAYAAYVGFLQLQLQLQNSRPPREEFEAYVEHMMATLIPPLPVQESSQ</sequence>
<gene>
    <name evidence="4" type="ORF">GCM10022229_29160</name>
</gene>
<dbReference type="SUPFAM" id="SSF46689">
    <property type="entry name" value="Homeodomain-like"/>
    <property type="match status" value="1"/>
</dbReference>
<dbReference type="InterPro" id="IPR050109">
    <property type="entry name" value="HTH-type_TetR-like_transc_reg"/>
</dbReference>
<evidence type="ECO:0000256" key="2">
    <source>
        <dbReference type="PROSITE-ProRule" id="PRU00335"/>
    </source>
</evidence>
<name>A0ABP7N1K2_9GAMM</name>
<evidence type="ECO:0000256" key="1">
    <source>
        <dbReference type="ARBA" id="ARBA00023125"/>
    </source>
</evidence>
<dbReference type="EMBL" id="BAAAZU010000031">
    <property type="protein sequence ID" value="GAA3933436.1"/>
    <property type="molecule type" value="Genomic_DNA"/>
</dbReference>
<dbReference type="Pfam" id="PF17940">
    <property type="entry name" value="TetR_C_31"/>
    <property type="match status" value="1"/>
</dbReference>
<dbReference type="Gene3D" id="1.10.357.10">
    <property type="entry name" value="Tetracycline Repressor, domain 2"/>
    <property type="match status" value="1"/>
</dbReference>
<dbReference type="PROSITE" id="PS50977">
    <property type="entry name" value="HTH_TETR_2"/>
    <property type="match status" value="1"/>
</dbReference>
<dbReference type="Pfam" id="PF00440">
    <property type="entry name" value="TetR_N"/>
    <property type="match status" value="1"/>
</dbReference>
<dbReference type="InterPro" id="IPR041583">
    <property type="entry name" value="TetR_C_31"/>
</dbReference>
<comment type="caution">
    <text evidence="4">The sequence shown here is derived from an EMBL/GenBank/DDBJ whole genome shotgun (WGS) entry which is preliminary data.</text>
</comment>
<dbReference type="PANTHER" id="PTHR30055">
    <property type="entry name" value="HTH-TYPE TRANSCRIPTIONAL REGULATOR RUTR"/>
    <property type="match status" value="1"/>
</dbReference>
<keyword evidence="1 2" id="KW-0238">DNA-binding</keyword>
<proteinExistence type="predicted"/>
<accession>A0ABP7N1K2</accession>
<dbReference type="PRINTS" id="PR00455">
    <property type="entry name" value="HTHTETR"/>
</dbReference>
<keyword evidence="5" id="KW-1185">Reference proteome</keyword>
<dbReference type="SUPFAM" id="SSF48498">
    <property type="entry name" value="Tetracyclin repressor-like, C-terminal domain"/>
    <property type="match status" value="1"/>
</dbReference>
<dbReference type="InterPro" id="IPR001647">
    <property type="entry name" value="HTH_TetR"/>
</dbReference>
<dbReference type="InterPro" id="IPR036271">
    <property type="entry name" value="Tet_transcr_reg_TetR-rel_C_sf"/>
</dbReference>
<evidence type="ECO:0000313" key="5">
    <source>
        <dbReference type="Proteomes" id="UP001501727"/>
    </source>
</evidence>